<evidence type="ECO:0000313" key="4">
    <source>
        <dbReference type="Proteomes" id="UP000244880"/>
    </source>
</evidence>
<reference evidence="3 4" key="1">
    <citation type="submission" date="2018-03" db="EMBL/GenBank/DDBJ databases">
        <authorList>
            <person name="Keele B.F."/>
        </authorList>
    </citation>
    <scope>NUCLEOTIDE SEQUENCE [LARGE SCALE GENOMIC DNA]</scope>
    <source>
        <strain evidence="3 4">CECT 8599</strain>
    </source>
</reference>
<dbReference type="Pfam" id="PF00072">
    <property type="entry name" value="Response_reg"/>
    <property type="match status" value="1"/>
</dbReference>
<dbReference type="OrthoDB" id="9789181at2"/>
<dbReference type="Gene3D" id="3.40.50.2300">
    <property type="match status" value="1"/>
</dbReference>
<feature type="modified residue" description="4-aspartylphosphate" evidence="1">
    <location>
        <position position="66"/>
    </location>
</feature>
<proteinExistence type="predicted"/>
<feature type="domain" description="Response regulatory" evidence="2">
    <location>
        <begin position="15"/>
        <end position="133"/>
    </location>
</feature>
<dbReference type="InterPro" id="IPR011006">
    <property type="entry name" value="CheY-like_superfamily"/>
</dbReference>
<dbReference type="GO" id="GO:0000160">
    <property type="term" value="P:phosphorelay signal transduction system"/>
    <property type="evidence" value="ECO:0007669"/>
    <property type="project" value="InterPro"/>
</dbReference>
<protein>
    <recommendedName>
        <fullName evidence="2">Response regulatory domain-containing protein</fullName>
    </recommendedName>
</protein>
<organism evidence="3 4">
    <name type="scientific">Ascidiaceihabitans donghaensis</name>
    <dbReference type="NCBI Taxonomy" id="1510460"/>
    <lineage>
        <taxon>Bacteria</taxon>
        <taxon>Pseudomonadati</taxon>
        <taxon>Pseudomonadota</taxon>
        <taxon>Alphaproteobacteria</taxon>
        <taxon>Rhodobacterales</taxon>
        <taxon>Paracoccaceae</taxon>
        <taxon>Ascidiaceihabitans</taxon>
    </lineage>
</organism>
<evidence type="ECO:0000259" key="2">
    <source>
        <dbReference type="PROSITE" id="PS50110"/>
    </source>
</evidence>
<dbReference type="AlphaFoldDB" id="A0A2R8BIU6"/>
<gene>
    <name evidence="3" type="ORF">ASD8599_03744</name>
</gene>
<dbReference type="PROSITE" id="PS50110">
    <property type="entry name" value="RESPONSE_REGULATORY"/>
    <property type="match status" value="1"/>
</dbReference>
<sequence length="138" mass="15469">MQAQTVASKPRPERVCLVVEDNKFDQTRISRAMSHGCRDISLVFTDTLAKARAKIAENPFMMILLDNNLPDGMGADFAVELSKHPTYSKTPVVMVSDWPSPFMWAKATKAGVHYIVSKDDFHSGYVQSALEKSQQRVH</sequence>
<keyword evidence="4" id="KW-1185">Reference proteome</keyword>
<dbReference type="InterPro" id="IPR001789">
    <property type="entry name" value="Sig_transdc_resp-reg_receiver"/>
</dbReference>
<evidence type="ECO:0000256" key="1">
    <source>
        <dbReference type="PROSITE-ProRule" id="PRU00169"/>
    </source>
</evidence>
<dbReference type="Proteomes" id="UP000244880">
    <property type="component" value="Unassembled WGS sequence"/>
</dbReference>
<keyword evidence="1" id="KW-0597">Phosphoprotein</keyword>
<dbReference type="RefSeq" id="WP_108829881.1">
    <property type="nucleotide sequence ID" value="NZ_OMOR01000001.1"/>
</dbReference>
<dbReference type="CDD" id="cd00156">
    <property type="entry name" value="REC"/>
    <property type="match status" value="1"/>
</dbReference>
<accession>A0A2R8BIU6</accession>
<name>A0A2R8BIU6_9RHOB</name>
<dbReference type="SUPFAM" id="SSF52172">
    <property type="entry name" value="CheY-like"/>
    <property type="match status" value="1"/>
</dbReference>
<dbReference type="EMBL" id="OMOR01000001">
    <property type="protein sequence ID" value="SPH22997.1"/>
    <property type="molecule type" value="Genomic_DNA"/>
</dbReference>
<evidence type="ECO:0000313" key="3">
    <source>
        <dbReference type="EMBL" id="SPH22997.1"/>
    </source>
</evidence>